<feature type="transmembrane region" description="Helical" evidence="8">
    <location>
        <begin position="268"/>
        <end position="288"/>
    </location>
</feature>
<dbReference type="Pfam" id="PF07690">
    <property type="entry name" value="MFS_1"/>
    <property type="match status" value="1"/>
</dbReference>
<dbReference type="InterPro" id="IPR020846">
    <property type="entry name" value="MFS_dom"/>
</dbReference>
<evidence type="ECO:0000256" key="3">
    <source>
        <dbReference type="ARBA" id="ARBA00022448"/>
    </source>
</evidence>
<feature type="transmembrane region" description="Helical" evidence="8">
    <location>
        <begin position="106"/>
        <end position="131"/>
    </location>
</feature>
<keyword evidence="3" id="KW-0813">Transport</keyword>
<feature type="domain" description="Major facilitator superfamily (MFS) profile" evidence="9">
    <location>
        <begin position="15"/>
        <end position="474"/>
    </location>
</feature>
<accession>A0ABY4RRJ1</accession>
<evidence type="ECO:0000256" key="8">
    <source>
        <dbReference type="SAM" id="Phobius"/>
    </source>
</evidence>
<dbReference type="PROSITE" id="PS50850">
    <property type="entry name" value="MFS"/>
    <property type="match status" value="1"/>
</dbReference>
<feature type="transmembrane region" description="Helical" evidence="8">
    <location>
        <begin position="143"/>
        <end position="163"/>
    </location>
</feature>
<sequence>MSVSSQRDQAAFWPILAAICFGSFLATMGISAVNVAIPSLMSDFGADLSHVKWAVTGFILAGGVIAPVTGYLGDRLSPKYLYIVSLIGFTIASALCAMAWNVGSLVAFRILQGAFSGMIMPATMTIIYQVIPRERQPFANSMWSLSSVLAPALGPTLAGWLIQTWSWHWLFWLNLPFGVVGVLVAMKLLPYYRLYSPKPFDLPGFVMVTSCSTAFLIAFSEVDQWGWTSWKTLGLLALGAVVLAAFIRRARRVEAPLLQLQVFANRRFTLTLILGSIILISLYSGSYLTPVFLQTIQQAGAMEAGLTLLPGSAAMAVFMPIAGRLYSKVGPAALITAGILLIGAGMIAMGQLTPDISRTYIMGWMTVRNIGIALATMPAANAGMEEIEAELTGHASSASNWVKQGFGSLSIGLITSLLSLSVAMHTKELAGGGTVTGAVERQAFTDAVNDVTLLAAATAFLCLPLVWTLRRRKAQSGSVGNPAGRKAFSAE</sequence>
<feature type="transmembrane region" description="Helical" evidence="8">
    <location>
        <begin position="451"/>
        <end position="469"/>
    </location>
</feature>
<comment type="subcellular location">
    <subcellularLocation>
        <location evidence="1">Cell membrane</location>
        <topology evidence="1">Multi-pass membrane protein</topology>
    </subcellularLocation>
</comment>
<dbReference type="CDD" id="cd17503">
    <property type="entry name" value="MFS_LmrB_MDR_like"/>
    <property type="match status" value="1"/>
</dbReference>
<keyword evidence="7 8" id="KW-0472">Membrane</keyword>
<feature type="transmembrane region" description="Helical" evidence="8">
    <location>
        <begin position="53"/>
        <end position="73"/>
    </location>
</feature>
<evidence type="ECO:0000256" key="5">
    <source>
        <dbReference type="ARBA" id="ARBA00022692"/>
    </source>
</evidence>
<keyword evidence="11" id="KW-1185">Reference proteome</keyword>
<feature type="transmembrane region" description="Helical" evidence="8">
    <location>
        <begin position="80"/>
        <end position="100"/>
    </location>
</feature>
<dbReference type="InterPro" id="IPR004638">
    <property type="entry name" value="EmrB-like"/>
</dbReference>
<organism evidence="10 11">
    <name type="scientific">Paenibacillus konkukensis</name>
    <dbReference type="NCBI Taxonomy" id="2020716"/>
    <lineage>
        <taxon>Bacteria</taxon>
        <taxon>Bacillati</taxon>
        <taxon>Bacillota</taxon>
        <taxon>Bacilli</taxon>
        <taxon>Bacillales</taxon>
        <taxon>Paenibacillaceae</taxon>
        <taxon>Paenibacillus</taxon>
    </lineage>
</organism>
<reference evidence="10" key="2">
    <citation type="journal article" date="2021" name="J Anim Sci Technol">
        <title>Complete genome sequence of Paenibacillus konkukensis sp. nov. SK3146 as a potential probiotic strain.</title>
        <authorList>
            <person name="Jung H.I."/>
            <person name="Park S."/>
            <person name="Niu K.M."/>
            <person name="Lee S.W."/>
            <person name="Kothari D."/>
            <person name="Yi K.J."/>
            <person name="Kim S.K."/>
        </authorList>
    </citation>
    <scope>NUCLEOTIDE SEQUENCE</scope>
    <source>
        <strain evidence="10">SK3146</strain>
    </source>
</reference>
<dbReference type="EMBL" id="CP027059">
    <property type="protein sequence ID" value="UQZ85149.1"/>
    <property type="molecule type" value="Genomic_DNA"/>
</dbReference>
<feature type="transmembrane region" description="Helical" evidence="8">
    <location>
        <begin position="361"/>
        <end position="384"/>
    </location>
</feature>
<evidence type="ECO:0000256" key="4">
    <source>
        <dbReference type="ARBA" id="ARBA00022475"/>
    </source>
</evidence>
<feature type="transmembrane region" description="Helical" evidence="8">
    <location>
        <begin position="329"/>
        <end position="349"/>
    </location>
</feature>
<feature type="transmembrane region" description="Helical" evidence="8">
    <location>
        <begin position="12"/>
        <end position="33"/>
    </location>
</feature>
<evidence type="ECO:0000256" key="6">
    <source>
        <dbReference type="ARBA" id="ARBA00022989"/>
    </source>
</evidence>
<evidence type="ECO:0000256" key="2">
    <source>
        <dbReference type="ARBA" id="ARBA00008537"/>
    </source>
</evidence>
<dbReference type="InterPro" id="IPR011701">
    <property type="entry name" value="MFS"/>
</dbReference>
<dbReference type="Gene3D" id="1.20.1250.20">
    <property type="entry name" value="MFS general substrate transporter like domains"/>
    <property type="match status" value="1"/>
</dbReference>
<keyword evidence="5 8" id="KW-0812">Transmembrane</keyword>
<feature type="transmembrane region" description="Helical" evidence="8">
    <location>
        <begin position="405"/>
        <end position="424"/>
    </location>
</feature>
<dbReference type="RefSeq" id="WP_249860819.1">
    <property type="nucleotide sequence ID" value="NZ_CP027059.1"/>
</dbReference>
<name>A0ABY4RRJ1_9BACL</name>
<dbReference type="PANTHER" id="PTHR42718">
    <property type="entry name" value="MAJOR FACILITATOR SUPERFAMILY MULTIDRUG TRANSPORTER MFSC"/>
    <property type="match status" value="1"/>
</dbReference>
<gene>
    <name evidence="10" type="primary">emrY_2</name>
    <name evidence="10" type="ORF">SK3146_04432</name>
</gene>
<dbReference type="PANTHER" id="PTHR42718:SF9">
    <property type="entry name" value="MAJOR FACILITATOR SUPERFAMILY MULTIDRUG TRANSPORTER MFSC"/>
    <property type="match status" value="1"/>
</dbReference>
<dbReference type="SUPFAM" id="SSF103473">
    <property type="entry name" value="MFS general substrate transporter"/>
    <property type="match status" value="1"/>
</dbReference>
<dbReference type="PRINTS" id="PR01036">
    <property type="entry name" value="TCRTETB"/>
</dbReference>
<evidence type="ECO:0000313" key="10">
    <source>
        <dbReference type="EMBL" id="UQZ85149.1"/>
    </source>
</evidence>
<evidence type="ECO:0000256" key="1">
    <source>
        <dbReference type="ARBA" id="ARBA00004651"/>
    </source>
</evidence>
<feature type="transmembrane region" description="Helical" evidence="8">
    <location>
        <begin position="225"/>
        <end position="247"/>
    </location>
</feature>
<keyword evidence="4" id="KW-1003">Cell membrane</keyword>
<evidence type="ECO:0000259" key="9">
    <source>
        <dbReference type="PROSITE" id="PS50850"/>
    </source>
</evidence>
<keyword evidence="6 8" id="KW-1133">Transmembrane helix</keyword>
<dbReference type="Gene3D" id="1.20.1720.10">
    <property type="entry name" value="Multidrug resistance protein D"/>
    <property type="match status" value="1"/>
</dbReference>
<evidence type="ECO:0000256" key="7">
    <source>
        <dbReference type="ARBA" id="ARBA00023136"/>
    </source>
</evidence>
<comment type="similarity">
    <text evidence="2">Belongs to the major facilitator superfamily. EmrB family.</text>
</comment>
<dbReference type="Proteomes" id="UP001057134">
    <property type="component" value="Chromosome"/>
</dbReference>
<feature type="transmembrane region" description="Helical" evidence="8">
    <location>
        <begin position="169"/>
        <end position="188"/>
    </location>
</feature>
<dbReference type="InterPro" id="IPR036259">
    <property type="entry name" value="MFS_trans_sf"/>
</dbReference>
<proteinExistence type="inferred from homology"/>
<feature type="transmembrane region" description="Helical" evidence="8">
    <location>
        <begin position="200"/>
        <end position="219"/>
    </location>
</feature>
<reference evidence="10" key="1">
    <citation type="submission" date="2018-02" db="EMBL/GenBank/DDBJ databases">
        <authorList>
            <person name="Kim S.-K."/>
            <person name="Jung H.-I."/>
            <person name="Lee S.-W."/>
        </authorList>
    </citation>
    <scope>NUCLEOTIDE SEQUENCE</scope>
    <source>
        <strain evidence="10">SK3146</strain>
    </source>
</reference>
<evidence type="ECO:0000313" key="11">
    <source>
        <dbReference type="Proteomes" id="UP001057134"/>
    </source>
</evidence>
<protein>
    <submittedName>
        <fullName evidence="10">Multidrug resistance protein EmrY</fullName>
    </submittedName>
</protein>
<feature type="transmembrane region" description="Helical" evidence="8">
    <location>
        <begin position="300"/>
        <end position="322"/>
    </location>
</feature>
<dbReference type="NCBIfam" id="TIGR00711">
    <property type="entry name" value="efflux_EmrB"/>
    <property type="match status" value="1"/>
</dbReference>